<dbReference type="FunFam" id="3.40.50.300:FF:000299">
    <property type="entry name" value="ABC transporter ATP-binding protein/permease"/>
    <property type="match status" value="1"/>
</dbReference>
<dbReference type="Gene3D" id="1.20.1560.10">
    <property type="entry name" value="ABC transporter type 1, transmembrane domain"/>
    <property type="match status" value="1"/>
</dbReference>
<gene>
    <name evidence="12" type="ORF">SAMN05878281_0085</name>
</gene>
<dbReference type="PROSITE" id="PS00211">
    <property type="entry name" value="ABC_TRANSPORTER_1"/>
    <property type="match status" value="1"/>
</dbReference>
<dbReference type="OrthoDB" id="9760358at2"/>
<dbReference type="Gene3D" id="3.40.50.300">
    <property type="entry name" value="P-loop containing nucleotide triphosphate hydrolases"/>
    <property type="match status" value="1"/>
</dbReference>
<feature type="domain" description="ABC transporter" evidence="10">
    <location>
        <begin position="361"/>
        <end position="596"/>
    </location>
</feature>
<keyword evidence="5" id="KW-0547">Nucleotide-binding</keyword>
<dbReference type="STRING" id="143223.SAMN05878281_0085"/>
<dbReference type="RefSeq" id="WP_079733482.1">
    <property type="nucleotide sequence ID" value="NZ_LT670848.1"/>
</dbReference>
<evidence type="ECO:0000256" key="6">
    <source>
        <dbReference type="ARBA" id="ARBA00022840"/>
    </source>
</evidence>
<keyword evidence="13" id="KW-1185">Reference proteome</keyword>
<evidence type="ECO:0000256" key="2">
    <source>
        <dbReference type="ARBA" id="ARBA00022448"/>
    </source>
</evidence>
<keyword evidence="3" id="KW-1003">Cell membrane</keyword>
<evidence type="ECO:0000256" key="7">
    <source>
        <dbReference type="ARBA" id="ARBA00022989"/>
    </source>
</evidence>
<evidence type="ECO:0000256" key="5">
    <source>
        <dbReference type="ARBA" id="ARBA00022741"/>
    </source>
</evidence>
<comment type="subcellular location">
    <subcellularLocation>
        <location evidence="1">Cell membrane</location>
        <topology evidence="1">Multi-pass membrane protein</topology>
    </subcellularLocation>
</comment>
<dbReference type="Proteomes" id="UP000190235">
    <property type="component" value="Chromosome I"/>
</dbReference>
<dbReference type="InterPro" id="IPR027417">
    <property type="entry name" value="P-loop_NTPase"/>
</dbReference>
<dbReference type="Pfam" id="PF00005">
    <property type="entry name" value="ABC_tran"/>
    <property type="match status" value="1"/>
</dbReference>
<evidence type="ECO:0000313" key="12">
    <source>
        <dbReference type="EMBL" id="SHM26378.1"/>
    </source>
</evidence>
<feature type="transmembrane region" description="Helical" evidence="9">
    <location>
        <begin position="187"/>
        <end position="206"/>
    </location>
</feature>
<dbReference type="InterPro" id="IPR039421">
    <property type="entry name" value="Type_1_exporter"/>
</dbReference>
<reference evidence="13" key="1">
    <citation type="submission" date="2016-11" db="EMBL/GenBank/DDBJ databases">
        <authorList>
            <person name="Varghese N."/>
            <person name="Submissions S."/>
        </authorList>
    </citation>
    <scope>NUCLEOTIDE SEQUENCE [LARGE SCALE GENOMIC DNA]</scope>
    <source>
        <strain evidence="13">ACAM 48</strain>
    </source>
</reference>
<keyword evidence="8 9" id="KW-0472">Membrane</keyword>
<dbReference type="SUPFAM" id="SSF90123">
    <property type="entry name" value="ABC transporter transmembrane region"/>
    <property type="match status" value="1"/>
</dbReference>
<evidence type="ECO:0000313" key="13">
    <source>
        <dbReference type="Proteomes" id="UP000190235"/>
    </source>
</evidence>
<dbReference type="InterPro" id="IPR036640">
    <property type="entry name" value="ABC1_TM_sf"/>
</dbReference>
<evidence type="ECO:0000256" key="4">
    <source>
        <dbReference type="ARBA" id="ARBA00022692"/>
    </source>
</evidence>
<proteinExistence type="predicted"/>
<dbReference type="AlphaFoldDB" id="A0A1M7HD58"/>
<dbReference type="SMART" id="SM00382">
    <property type="entry name" value="AAA"/>
    <property type="match status" value="1"/>
</dbReference>
<dbReference type="GO" id="GO:0005886">
    <property type="term" value="C:plasma membrane"/>
    <property type="evidence" value="ECO:0007669"/>
    <property type="project" value="UniProtKB-SubCell"/>
</dbReference>
<dbReference type="GO" id="GO:0005524">
    <property type="term" value="F:ATP binding"/>
    <property type="evidence" value="ECO:0007669"/>
    <property type="project" value="UniProtKB-KW"/>
</dbReference>
<dbReference type="SUPFAM" id="SSF52540">
    <property type="entry name" value="P-loop containing nucleoside triphosphate hydrolases"/>
    <property type="match status" value="1"/>
</dbReference>
<feature type="transmembrane region" description="Helical" evidence="9">
    <location>
        <begin position="89"/>
        <end position="109"/>
    </location>
</feature>
<feature type="transmembrane region" description="Helical" evidence="9">
    <location>
        <begin position="278"/>
        <end position="294"/>
    </location>
</feature>
<keyword evidence="7 9" id="KW-1133">Transmembrane helix</keyword>
<sequence>MDKFKKIIKNNFQYFFYFYSYLRYRILIAFGLSFLRGVLDGFGLAMFIPLLKMSTSGPQDVPSEGLGNLSFLPEFLSSIGITLNIQNTLLIILTFFCFKGVVAFVEGYARVTYQQLFIREIRISNIRLLNTFKFSEFVKSDVGKIQNTFSGEVGRVNIAYQSYFKAIEYGVLVFVYVAFAFAANARFAIIVAIGGFLTNILFKWLFRKTKSLSKTYTKSAHRFQSLLIQHVANFKYLKASGLNYRYGNKLKQNITELEEVQKKLGLVDSTLKALREPLTILVVVVAILIQVSYFNSDIGLIILSLLFLYRSLTFLLALQEQWNRFLGVSGSMENMTNFTRELKRNKDRNGDIKFDGFQEKIKINNIHFKFGDTPILSGLNFEINKNESIAIVGESGSGKSTLMNILSGLLLPEKGEVFIDEKSLNELDLISYRKRIGYIAQEAPIFNDSVFNNITFWAEKNEENLKKFNEAIKKSALYDFVNTLKDREDELLGNNGINISGGQKQRLSIARELYKDVDFLFMDEATSALDGETEAAIQSNIDRLKGQYTIIMIAHRLATVKNADKIVVLKEGKIENMGSFDELARKSEVFKHMIELQGMTPTAK</sequence>
<keyword evidence="2" id="KW-0813">Transport</keyword>
<evidence type="ECO:0000259" key="10">
    <source>
        <dbReference type="PROSITE" id="PS50893"/>
    </source>
</evidence>
<keyword evidence="4 9" id="KW-0812">Transmembrane</keyword>
<dbReference type="InterPro" id="IPR003593">
    <property type="entry name" value="AAA+_ATPase"/>
</dbReference>
<keyword evidence="6 12" id="KW-0067">ATP-binding</keyword>
<evidence type="ECO:0000256" key="8">
    <source>
        <dbReference type="ARBA" id="ARBA00023136"/>
    </source>
</evidence>
<dbReference type="PROSITE" id="PS50929">
    <property type="entry name" value="ABC_TM1F"/>
    <property type="match status" value="1"/>
</dbReference>
<dbReference type="Pfam" id="PF00664">
    <property type="entry name" value="ABC_membrane"/>
    <property type="match status" value="1"/>
</dbReference>
<organism evidence="12 13">
    <name type="scientific">Salegentibacter salegens</name>
    <dbReference type="NCBI Taxonomy" id="143223"/>
    <lineage>
        <taxon>Bacteria</taxon>
        <taxon>Pseudomonadati</taxon>
        <taxon>Bacteroidota</taxon>
        <taxon>Flavobacteriia</taxon>
        <taxon>Flavobacteriales</taxon>
        <taxon>Flavobacteriaceae</taxon>
        <taxon>Salegentibacter</taxon>
    </lineage>
</organism>
<dbReference type="PROSITE" id="PS50893">
    <property type="entry name" value="ABC_TRANSPORTER_2"/>
    <property type="match status" value="1"/>
</dbReference>
<dbReference type="PANTHER" id="PTHR43394">
    <property type="entry name" value="ATP-DEPENDENT PERMEASE MDL1, MITOCHONDRIAL"/>
    <property type="match status" value="1"/>
</dbReference>
<dbReference type="GO" id="GO:0016887">
    <property type="term" value="F:ATP hydrolysis activity"/>
    <property type="evidence" value="ECO:0007669"/>
    <property type="project" value="InterPro"/>
</dbReference>
<dbReference type="InterPro" id="IPR003439">
    <property type="entry name" value="ABC_transporter-like_ATP-bd"/>
</dbReference>
<feature type="transmembrane region" description="Helical" evidence="9">
    <location>
        <begin position="163"/>
        <end position="181"/>
    </location>
</feature>
<evidence type="ECO:0000256" key="9">
    <source>
        <dbReference type="SAM" id="Phobius"/>
    </source>
</evidence>
<dbReference type="InterPro" id="IPR011527">
    <property type="entry name" value="ABC1_TM_dom"/>
</dbReference>
<dbReference type="InterPro" id="IPR017871">
    <property type="entry name" value="ABC_transporter-like_CS"/>
</dbReference>
<evidence type="ECO:0000256" key="3">
    <source>
        <dbReference type="ARBA" id="ARBA00022475"/>
    </source>
</evidence>
<protein>
    <submittedName>
        <fullName evidence="12">ATP-binding cassette, subfamily B, MsbA</fullName>
    </submittedName>
</protein>
<dbReference type="PANTHER" id="PTHR43394:SF1">
    <property type="entry name" value="ATP-BINDING CASSETTE SUB-FAMILY B MEMBER 10, MITOCHONDRIAL"/>
    <property type="match status" value="1"/>
</dbReference>
<evidence type="ECO:0000259" key="11">
    <source>
        <dbReference type="PROSITE" id="PS50929"/>
    </source>
</evidence>
<dbReference type="GO" id="GO:0015421">
    <property type="term" value="F:ABC-type oligopeptide transporter activity"/>
    <property type="evidence" value="ECO:0007669"/>
    <property type="project" value="TreeGrafter"/>
</dbReference>
<feature type="domain" description="ABC transmembrane type-1" evidence="11">
    <location>
        <begin position="27"/>
        <end position="327"/>
    </location>
</feature>
<dbReference type="EMBL" id="LT670848">
    <property type="protein sequence ID" value="SHM26378.1"/>
    <property type="molecule type" value="Genomic_DNA"/>
</dbReference>
<name>A0A1M7HD58_9FLAO</name>
<evidence type="ECO:0000256" key="1">
    <source>
        <dbReference type="ARBA" id="ARBA00004651"/>
    </source>
</evidence>
<accession>A0A1M7HD58</accession>
<feature type="transmembrane region" description="Helical" evidence="9">
    <location>
        <begin position="26"/>
        <end position="48"/>
    </location>
</feature>